<feature type="transmembrane region" description="Helical" evidence="7">
    <location>
        <begin position="169"/>
        <end position="190"/>
    </location>
</feature>
<keyword evidence="2 7" id="KW-0812">Transmembrane</keyword>
<dbReference type="AlphaFoldDB" id="A0A8X8Z9N3"/>
<evidence type="ECO:0000256" key="6">
    <source>
        <dbReference type="SAM" id="MobiDB-lite"/>
    </source>
</evidence>
<evidence type="ECO:0000313" key="9">
    <source>
        <dbReference type="EMBL" id="KAG6396134.1"/>
    </source>
</evidence>
<feature type="transmembrane region" description="Helical" evidence="7">
    <location>
        <begin position="331"/>
        <end position="349"/>
    </location>
</feature>
<keyword evidence="4 7" id="KW-1133">Transmembrane helix</keyword>
<keyword evidence="5 7" id="KW-0472">Membrane</keyword>
<dbReference type="PANTHER" id="PTHR22950:SF643">
    <property type="entry name" value="AMINO ACID TRANSPORTER AVT6A"/>
    <property type="match status" value="1"/>
</dbReference>
<accession>A0A8X8Z9N3</accession>
<evidence type="ECO:0000256" key="3">
    <source>
        <dbReference type="ARBA" id="ARBA00022970"/>
    </source>
</evidence>
<dbReference type="Pfam" id="PF01490">
    <property type="entry name" value="Aa_trans"/>
    <property type="match status" value="1"/>
</dbReference>
<evidence type="ECO:0000256" key="1">
    <source>
        <dbReference type="ARBA" id="ARBA00004141"/>
    </source>
</evidence>
<dbReference type="GO" id="GO:0015179">
    <property type="term" value="F:L-amino acid transmembrane transporter activity"/>
    <property type="evidence" value="ECO:0007669"/>
    <property type="project" value="TreeGrafter"/>
</dbReference>
<dbReference type="GO" id="GO:0031090">
    <property type="term" value="C:organelle membrane"/>
    <property type="evidence" value="ECO:0007669"/>
    <property type="project" value="UniProtKB-ARBA"/>
</dbReference>
<feature type="domain" description="Amino acid transporter transmembrane" evidence="8">
    <location>
        <begin position="44"/>
        <end position="448"/>
    </location>
</feature>
<feature type="compositionally biased region" description="Basic and acidic residues" evidence="6">
    <location>
        <begin position="21"/>
        <end position="33"/>
    </location>
</feature>
<keyword evidence="3" id="KW-0813">Transport</keyword>
<feature type="region of interest" description="Disordered" evidence="6">
    <location>
        <begin position="1"/>
        <end position="33"/>
    </location>
</feature>
<protein>
    <recommendedName>
        <fullName evidence="8">Amino acid transporter transmembrane domain-containing protein</fullName>
    </recommendedName>
</protein>
<dbReference type="InterPro" id="IPR013057">
    <property type="entry name" value="AA_transpt_TM"/>
</dbReference>
<evidence type="ECO:0000256" key="5">
    <source>
        <dbReference type="ARBA" id="ARBA00023136"/>
    </source>
</evidence>
<feature type="transmembrane region" description="Helical" evidence="7">
    <location>
        <begin position="394"/>
        <end position="416"/>
    </location>
</feature>
<feature type="transmembrane region" description="Helical" evidence="7">
    <location>
        <begin position="49"/>
        <end position="68"/>
    </location>
</feature>
<sequence>MTIGGVKPNREKKPRKSKQPLVDEKSPLLPTKHGEDSFDEFNGASFSGAVFNLSTTIVGAGIMALPATMKVLGLIPGVAAIIFMALLTNASIEFLLRFSRTAKSVSYGGLMEDAFGNWGRILIQLCVLVNNIGVLIVYMIIIGDVLSGTTSDGVHHAGVLEGWFGVQWWTGRFFVLVATTLAVFAPLASLKRIDSLRYTSALSVALAVVFLVITVGITLYKLLDGTIQAPRLFPEVANLTSLLNLFTVVPVLVTAYICHYNVHSIDNELDDNTKIKAVVSSSLALCSSVYVMTSIFGFLLFGDETLDDVLANFSTDLGIPFGSVLNDAVRVSYAAHLMLVFPIVFYPLRLNLDGLIFPVASPLTTDNTRFASLSIGLIAVIFVAANYIPSIWDAFQFTGATAAVLIGFILPAAITLRDRYGISTKRDRILAIVMIALAVFSNVIAIYSDAYALLKNGPSTRE</sequence>
<evidence type="ECO:0000256" key="7">
    <source>
        <dbReference type="SAM" id="Phobius"/>
    </source>
</evidence>
<comment type="caution">
    <text evidence="9">The sequence shown here is derived from an EMBL/GenBank/DDBJ whole genome shotgun (WGS) entry which is preliminary data.</text>
</comment>
<proteinExistence type="predicted"/>
<name>A0A8X8Z9N3_SALSN</name>
<keyword evidence="3" id="KW-0029">Amino-acid transport</keyword>
<dbReference type="OrthoDB" id="28208at2759"/>
<evidence type="ECO:0000256" key="4">
    <source>
        <dbReference type="ARBA" id="ARBA00022989"/>
    </source>
</evidence>
<organism evidence="9">
    <name type="scientific">Salvia splendens</name>
    <name type="common">Scarlet sage</name>
    <dbReference type="NCBI Taxonomy" id="180675"/>
    <lineage>
        <taxon>Eukaryota</taxon>
        <taxon>Viridiplantae</taxon>
        <taxon>Streptophyta</taxon>
        <taxon>Embryophyta</taxon>
        <taxon>Tracheophyta</taxon>
        <taxon>Spermatophyta</taxon>
        <taxon>Magnoliopsida</taxon>
        <taxon>eudicotyledons</taxon>
        <taxon>Gunneridae</taxon>
        <taxon>Pentapetalae</taxon>
        <taxon>asterids</taxon>
        <taxon>lamiids</taxon>
        <taxon>Lamiales</taxon>
        <taxon>Lamiaceae</taxon>
        <taxon>Nepetoideae</taxon>
        <taxon>Mentheae</taxon>
        <taxon>Salviinae</taxon>
        <taxon>Salvia</taxon>
        <taxon>Salvia subgen. Calosphace</taxon>
        <taxon>core Calosphace</taxon>
    </lineage>
</organism>
<feature type="transmembrane region" description="Helical" evidence="7">
    <location>
        <begin position="117"/>
        <end position="141"/>
    </location>
</feature>
<evidence type="ECO:0000313" key="10">
    <source>
        <dbReference type="Proteomes" id="UP000298416"/>
    </source>
</evidence>
<feature type="transmembrane region" description="Helical" evidence="7">
    <location>
        <begin position="74"/>
        <end position="96"/>
    </location>
</feature>
<reference evidence="9" key="2">
    <citation type="submission" date="2020-08" db="EMBL/GenBank/DDBJ databases">
        <title>Plant Genome Project.</title>
        <authorList>
            <person name="Zhang R.-G."/>
        </authorList>
    </citation>
    <scope>NUCLEOTIDE SEQUENCE</scope>
    <source>
        <strain evidence="9">Huo1</strain>
        <tissue evidence="9">Leaf</tissue>
    </source>
</reference>
<feature type="transmembrane region" description="Helical" evidence="7">
    <location>
        <begin position="428"/>
        <end position="448"/>
    </location>
</feature>
<evidence type="ECO:0000259" key="8">
    <source>
        <dbReference type="Pfam" id="PF01490"/>
    </source>
</evidence>
<keyword evidence="10" id="KW-1185">Reference proteome</keyword>
<dbReference type="PANTHER" id="PTHR22950">
    <property type="entry name" value="AMINO ACID TRANSPORTER"/>
    <property type="match status" value="1"/>
</dbReference>
<comment type="subcellular location">
    <subcellularLocation>
        <location evidence="1">Membrane</location>
        <topology evidence="1">Multi-pass membrane protein</topology>
    </subcellularLocation>
</comment>
<feature type="transmembrane region" description="Helical" evidence="7">
    <location>
        <begin position="370"/>
        <end position="388"/>
    </location>
</feature>
<gene>
    <name evidence="9" type="ORF">SASPL_142275</name>
</gene>
<dbReference type="Proteomes" id="UP000298416">
    <property type="component" value="Unassembled WGS sequence"/>
</dbReference>
<reference evidence="9" key="1">
    <citation type="submission" date="2018-01" db="EMBL/GenBank/DDBJ databases">
        <authorList>
            <person name="Mao J.F."/>
        </authorList>
    </citation>
    <scope>NUCLEOTIDE SEQUENCE</scope>
    <source>
        <strain evidence="9">Huo1</strain>
        <tissue evidence="9">Leaf</tissue>
    </source>
</reference>
<feature type="transmembrane region" description="Helical" evidence="7">
    <location>
        <begin position="202"/>
        <end position="223"/>
    </location>
</feature>
<feature type="transmembrane region" description="Helical" evidence="7">
    <location>
        <begin position="243"/>
        <end position="262"/>
    </location>
</feature>
<feature type="transmembrane region" description="Helical" evidence="7">
    <location>
        <begin position="283"/>
        <end position="302"/>
    </location>
</feature>
<dbReference type="EMBL" id="PNBA02000016">
    <property type="protein sequence ID" value="KAG6396134.1"/>
    <property type="molecule type" value="Genomic_DNA"/>
</dbReference>
<evidence type="ECO:0000256" key="2">
    <source>
        <dbReference type="ARBA" id="ARBA00022692"/>
    </source>
</evidence>